<comment type="caution">
    <text evidence="1">The sequence shown here is derived from an EMBL/GenBank/DDBJ whole genome shotgun (WGS) entry which is preliminary data.</text>
</comment>
<evidence type="ECO:0000313" key="1">
    <source>
        <dbReference type="EMBL" id="KAI4300032.1"/>
    </source>
</evidence>
<dbReference type="Proteomes" id="UP000828941">
    <property type="component" value="Chromosome 13"/>
</dbReference>
<reference evidence="1 2" key="1">
    <citation type="journal article" date="2022" name="DNA Res.">
        <title>Chromosomal-level genome assembly of the orchid tree Bauhinia variegata (Leguminosae; Cercidoideae) supports the allotetraploid origin hypothesis of Bauhinia.</title>
        <authorList>
            <person name="Zhong Y."/>
            <person name="Chen Y."/>
            <person name="Zheng D."/>
            <person name="Pang J."/>
            <person name="Liu Y."/>
            <person name="Luo S."/>
            <person name="Meng S."/>
            <person name="Qian L."/>
            <person name="Wei D."/>
            <person name="Dai S."/>
            <person name="Zhou R."/>
        </authorList>
    </citation>
    <scope>NUCLEOTIDE SEQUENCE [LARGE SCALE GENOMIC DNA]</scope>
    <source>
        <strain evidence="1">BV-YZ2020</strain>
    </source>
</reference>
<gene>
    <name evidence="1" type="ORF">L6164_033451</name>
</gene>
<organism evidence="1 2">
    <name type="scientific">Bauhinia variegata</name>
    <name type="common">Purple orchid tree</name>
    <name type="synonym">Phanera variegata</name>
    <dbReference type="NCBI Taxonomy" id="167791"/>
    <lineage>
        <taxon>Eukaryota</taxon>
        <taxon>Viridiplantae</taxon>
        <taxon>Streptophyta</taxon>
        <taxon>Embryophyta</taxon>
        <taxon>Tracheophyta</taxon>
        <taxon>Spermatophyta</taxon>
        <taxon>Magnoliopsida</taxon>
        <taxon>eudicotyledons</taxon>
        <taxon>Gunneridae</taxon>
        <taxon>Pentapetalae</taxon>
        <taxon>rosids</taxon>
        <taxon>fabids</taxon>
        <taxon>Fabales</taxon>
        <taxon>Fabaceae</taxon>
        <taxon>Cercidoideae</taxon>
        <taxon>Cercideae</taxon>
        <taxon>Bauhiniinae</taxon>
        <taxon>Bauhinia</taxon>
    </lineage>
</organism>
<sequence>MVKSVRGIHNCGEVAPALFITPQKCCPNLPKLEPIIEEGPETFEGLPKRALFLLPVLLSFVSYLLLYRSYSASN</sequence>
<accession>A0ACB9KRX8</accession>
<name>A0ACB9KRX8_BAUVA</name>
<protein>
    <submittedName>
        <fullName evidence="1">Uncharacterized protein</fullName>
    </submittedName>
</protein>
<proteinExistence type="predicted"/>
<keyword evidence="2" id="KW-1185">Reference proteome</keyword>
<dbReference type="EMBL" id="CM039438">
    <property type="protein sequence ID" value="KAI4300032.1"/>
    <property type="molecule type" value="Genomic_DNA"/>
</dbReference>
<evidence type="ECO:0000313" key="2">
    <source>
        <dbReference type="Proteomes" id="UP000828941"/>
    </source>
</evidence>